<keyword evidence="2 6" id="KW-0698">rRNA processing</keyword>
<keyword evidence="8" id="KW-1185">Reference proteome</keyword>
<evidence type="ECO:0000256" key="5">
    <source>
        <dbReference type="ARBA" id="ARBA00022691"/>
    </source>
</evidence>
<comment type="catalytic activity">
    <reaction evidence="6">
        <text>guanosine(527) in 16S rRNA + S-adenosyl-L-methionine = N(7)-methylguanosine(527) in 16S rRNA + S-adenosyl-L-homocysteine</text>
        <dbReference type="Rhea" id="RHEA:42732"/>
        <dbReference type="Rhea" id="RHEA-COMP:10209"/>
        <dbReference type="Rhea" id="RHEA-COMP:10210"/>
        <dbReference type="ChEBI" id="CHEBI:57856"/>
        <dbReference type="ChEBI" id="CHEBI:59789"/>
        <dbReference type="ChEBI" id="CHEBI:74269"/>
        <dbReference type="ChEBI" id="CHEBI:74480"/>
        <dbReference type="EC" id="2.1.1.170"/>
    </reaction>
</comment>
<name>A0A8D5GDH7_9PROT</name>
<gene>
    <name evidence="6 7" type="primary">rsmG</name>
    <name evidence="7" type="ORF">ZMTM_25700</name>
</gene>
<dbReference type="EMBL" id="AP024110">
    <property type="protein sequence ID" value="BCM26311.1"/>
    <property type="molecule type" value="Genomic_DNA"/>
</dbReference>
<sequence length="228" mass="24955">MSAVLVSQPTRDGSDKLLEKLAQGIEQAGLALSDSTLKKLMDYLALLQKWNRVHNLTAVRDAEDMVTLHLLDSLSVLPHINANNLLDVGSGGGLPGIPLAICLPDLQVTVIDSSQKKASFMRQAKAELNITNLQVVSGRVEQYKPAHQFEIIISRAFSEISLFLNLTKHLLAENGKWLAMKGMYPEEELAKTQAKATEIIPLVVPGLDAQRHLVVIPFNQAFHHIGAA</sequence>
<dbReference type="KEGG" id="mpau:ZMTM_25700"/>
<evidence type="ECO:0000256" key="6">
    <source>
        <dbReference type="HAMAP-Rule" id="MF_00074"/>
    </source>
</evidence>
<reference evidence="7" key="1">
    <citation type="journal article" date="2021" name="Arch. Microbiol.">
        <title>Methyloradius palustris gen. nov., sp. nov., a methanol-oxidizing bacterium isolated from snow.</title>
        <authorList>
            <person name="Miyadera T."/>
            <person name="Kojima H."/>
            <person name="Fukui M."/>
        </authorList>
    </citation>
    <scope>NUCLEOTIDE SEQUENCE</scope>
    <source>
        <strain evidence="7">Zm11</strain>
    </source>
</reference>
<evidence type="ECO:0000313" key="8">
    <source>
        <dbReference type="Proteomes" id="UP000826722"/>
    </source>
</evidence>
<dbReference type="InterPro" id="IPR029063">
    <property type="entry name" value="SAM-dependent_MTases_sf"/>
</dbReference>
<dbReference type="PANTHER" id="PTHR31760">
    <property type="entry name" value="S-ADENOSYL-L-METHIONINE-DEPENDENT METHYLTRANSFERASES SUPERFAMILY PROTEIN"/>
    <property type="match status" value="1"/>
</dbReference>
<dbReference type="NCBIfam" id="TIGR00138">
    <property type="entry name" value="rsmG_gidB"/>
    <property type="match status" value="1"/>
</dbReference>
<dbReference type="HAMAP" id="MF_00074">
    <property type="entry name" value="16SrRNA_methyltr_G"/>
    <property type="match status" value="1"/>
</dbReference>
<dbReference type="InterPro" id="IPR003682">
    <property type="entry name" value="rRNA_ssu_MeTfrase_G"/>
</dbReference>
<feature type="binding site" evidence="6">
    <location>
        <begin position="140"/>
        <end position="141"/>
    </location>
    <ligand>
        <name>S-adenosyl-L-methionine</name>
        <dbReference type="ChEBI" id="CHEBI:59789"/>
    </ligand>
</feature>
<feature type="binding site" evidence="6">
    <location>
        <position position="155"/>
    </location>
    <ligand>
        <name>S-adenosyl-L-methionine</name>
        <dbReference type="ChEBI" id="CHEBI:59789"/>
    </ligand>
</feature>
<proteinExistence type="inferred from homology"/>
<evidence type="ECO:0000256" key="2">
    <source>
        <dbReference type="ARBA" id="ARBA00022552"/>
    </source>
</evidence>
<comment type="subcellular location">
    <subcellularLocation>
        <location evidence="6">Cytoplasm</location>
    </subcellularLocation>
</comment>
<keyword evidence="1 6" id="KW-0963">Cytoplasm</keyword>
<evidence type="ECO:0000256" key="1">
    <source>
        <dbReference type="ARBA" id="ARBA00022490"/>
    </source>
</evidence>
<dbReference type="GO" id="GO:0070043">
    <property type="term" value="F:rRNA (guanine-N7-)-methyltransferase activity"/>
    <property type="evidence" value="ECO:0007669"/>
    <property type="project" value="UniProtKB-UniRule"/>
</dbReference>
<evidence type="ECO:0000313" key="7">
    <source>
        <dbReference type="EMBL" id="BCM26311.1"/>
    </source>
</evidence>
<protein>
    <recommendedName>
        <fullName evidence="6">Ribosomal RNA small subunit methyltransferase G</fullName>
        <ecNumber evidence="6">2.1.1.170</ecNumber>
    </recommendedName>
    <alternativeName>
        <fullName evidence="6">16S rRNA 7-methylguanosine methyltransferase</fullName>
        <shortName evidence="6">16S rRNA m7G methyltransferase</shortName>
    </alternativeName>
</protein>
<dbReference type="GO" id="GO:0005829">
    <property type="term" value="C:cytosol"/>
    <property type="evidence" value="ECO:0007669"/>
    <property type="project" value="TreeGrafter"/>
</dbReference>
<keyword evidence="4 6" id="KW-0808">Transferase</keyword>
<dbReference type="PIRSF" id="PIRSF003078">
    <property type="entry name" value="GidB"/>
    <property type="match status" value="1"/>
</dbReference>
<keyword evidence="5 6" id="KW-0949">S-adenosyl-L-methionine</keyword>
<dbReference type="EC" id="2.1.1.170" evidence="6"/>
<comment type="similarity">
    <text evidence="6">Belongs to the methyltransferase superfamily. RNA methyltransferase RsmG family.</text>
</comment>
<dbReference type="Proteomes" id="UP000826722">
    <property type="component" value="Chromosome"/>
</dbReference>
<feature type="binding site" evidence="6">
    <location>
        <position position="94"/>
    </location>
    <ligand>
        <name>S-adenosyl-L-methionine</name>
        <dbReference type="ChEBI" id="CHEBI:59789"/>
    </ligand>
</feature>
<dbReference type="Pfam" id="PF02527">
    <property type="entry name" value="GidB"/>
    <property type="match status" value="1"/>
</dbReference>
<dbReference type="CDD" id="cd02440">
    <property type="entry name" value="AdoMet_MTases"/>
    <property type="match status" value="1"/>
</dbReference>
<feature type="binding site" evidence="6">
    <location>
        <position position="89"/>
    </location>
    <ligand>
        <name>S-adenosyl-L-methionine</name>
        <dbReference type="ChEBI" id="CHEBI:59789"/>
    </ligand>
</feature>
<organism evidence="7 8">
    <name type="scientific">Methyloradius palustris</name>
    <dbReference type="NCBI Taxonomy" id="2778876"/>
    <lineage>
        <taxon>Bacteria</taxon>
        <taxon>Pseudomonadati</taxon>
        <taxon>Pseudomonadota</taxon>
        <taxon>Betaproteobacteria</taxon>
        <taxon>Nitrosomonadales</taxon>
        <taxon>Methylophilaceae</taxon>
        <taxon>Methyloradius</taxon>
    </lineage>
</organism>
<evidence type="ECO:0000256" key="4">
    <source>
        <dbReference type="ARBA" id="ARBA00022679"/>
    </source>
</evidence>
<accession>A0A8D5GDH7</accession>
<comment type="function">
    <text evidence="6">Specifically methylates the N7 position of guanine in position 527 of 16S rRNA.</text>
</comment>
<dbReference type="SUPFAM" id="SSF53335">
    <property type="entry name" value="S-adenosyl-L-methionine-dependent methyltransferases"/>
    <property type="match status" value="1"/>
</dbReference>
<evidence type="ECO:0000256" key="3">
    <source>
        <dbReference type="ARBA" id="ARBA00022603"/>
    </source>
</evidence>
<dbReference type="PANTHER" id="PTHR31760:SF0">
    <property type="entry name" value="S-ADENOSYL-L-METHIONINE-DEPENDENT METHYLTRANSFERASES SUPERFAMILY PROTEIN"/>
    <property type="match status" value="1"/>
</dbReference>
<keyword evidence="3 6" id="KW-0489">Methyltransferase</keyword>
<feature type="binding site" evidence="6">
    <location>
        <begin position="112"/>
        <end position="114"/>
    </location>
    <ligand>
        <name>S-adenosyl-L-methionine</name>
        <dbReference type="ChEBI" id="CHEBI:59789"/>
    </ligand>
</feature>
<dbReference type="Gene3D" id="3.40.50.150">
    <property type="entry name" value="Vaccinia Virus protein VP39"/>
    <property type="match status" value="1"/>
</dbReference>
<dbReference type="RefSeq" id="WP_221764318.1">
    <property type="nucleotide sequence ID" value="NZ_AP024110.1"/>
</dbReference>
<dbReference type="AlphaFoldDB" id="A0A8D5GDH7"/>